<dbReference type="EMBL" id="AP025226">
    <property type="protein sequence ID" value="BDB98722.1"/>
    <property type="molecule type" value="Genomic_DNA"/>
</dbReference>
<evidence type="ECO:0000259" key="1">
    <source>
        <dbReference type="Pfam" id="PF00403"/>
    </source>
</evidence>
<reference evidence="2 3" key="1">
    <citation type="journal article" date="2022" name="Microbiol. Resour. Announc.">
        <title>Complete Genome Sequence of the Hyperthermophilic and Acidophilic Archaeon Saccharolobus caldissimus Strain HS-3T.</title>
        <authorList>
            <person name="Sakai H.D."/>
            <person name="Kurosawa N."/>
        </authorList>
    </citation>
    <scope>NUCLEOTIDE SEQUENCE [LARGE SCALE GENOMIC DNA]</scope>
    <source>
        <strain evidence="2 3">JCM32116</strain>
    </source>
</reference>
<evidence type="ECO:0000313" key="3">
    <source>
        <dbReference type="Proteomes" id="UP001319921"/>
    </source>
</evidence>
<dbReference type="InterPro" id="IPR036163">
    <property type="entry name" value="HMA_dom_sf"/>
</dbReference>
<feature type="domain" description="HMA" evidence="1">
    <location>
        <begin position="18"/>
        <end position="47"/>
    </location>
</feature>
<sequence length="92" mass="10790">MTELGNILNNLNIKELRFWINGVYCNNCVNRLFRALMTIKGVESVEIIPDFKELKALAILKYRGEISKQEIEEVLSEASEETPYHEYKPIWE</sequence>
<dbReference type="AlphaFoldDB" id="A0AAQ4CSE1"/>
<dbReference type="Proteomes" id="UP001319921">
    <property type="component" value="Chromosome"/>
</dbReference>
<dbReference type="InterPro" id="IPR006121">
    <property type="entry name" value="HMA_dom"/>
</dbReference>
<dbReference type="GO" id="GO:0046872">
    <property type="term" value="F:metal ion binding"/>
    <property type="evidence" value="ECO:0007669"/>
    <property type="project" value="InterPro"/>
</dbReference>
<evidence type="ECO:0000313" key="2">
    <source>
        <dbReference type="EMBL" id="BDB98722.1"/>
    </source>
</evidence>
<dbReference type="RefSeq" id="WP_229569098.1">
    <property type="nucleotide sequence ID" value="NZ_AP025226.1"/>
</dbReference>
<dbReference type="Pfam" id="PF00403">
    <property type="entry name" value="HMA"/>
    <property type="match status" value="1"/>
</dbReference>
<accession>A0AAQ4CSE1</accession>
<proteinExistence type="predicted"/>
<dbReference type="KEGG" id="scas:SACC_17390"/>
<dbReference type="SUPFAM" id="SSF55008">
    <property type="entry name" value="HMA, heavy metal-associated domain"/>
    <property type="match status" value="1"/>
</dbReference>
<name>A0AAQ4CSE1_9CREN</name>
<dbReference type="CDD" id="cd00371">
    <property type="entry name" value="HMA"/>
    <property type="match status" value="1"/>
</dbReference>
<dbReference type="GeneID" id="68866470"/>
<dbReference type="Gene3D" id="3.30.70.100">
    <property type="match status" value="1"/>
</dbReference>
<keyword evidence="3" id="KW-1185">Reference proteome</keyword>
<organism evidence="2 3">
    <name type="scientific">Saccharolobus caldissimus</name>
    <dbReference type="NCBI Taxonomy" id="1702097"/>
    <lineage>
        <taxon>Archaea</taxon>
        <taxon>Thermoproteota</taxon>
        <taxon>Thermoprotei</taxon>
        <taxon>Sulfolobales</taxon>
        <taxon>Sulfolobaceae</taxon>
        <taxon>Saccharolobus</taxon>
    </lineage>
</organism>
<gene>
    <name evidence="2" type="ORF">SACC_17390</name>
</gene>
<protein>
    <submittedName>
        <fullName evidence="2">Heavy metal transporter</fullName>
    </submittedName>
</protein>